<evidence type="ECO:0000313" key="3">
    <source>
        <dbReference type="Proteomes" id="UP001165082"/>
    </source>
</evidence>
<gene>
    <name evidence="2" type="ORF">TrRE_jg8184</name>
</gene>
<protein>
    <submittedName>
        <fullName evidence="2">Uncharacterized protein</fullName>
    </submittedName>
</protein>
<keyword evidence="3" id="KW-1185">Reference proteome</keyword>
<accession>A0A9W7ABY7</accession>
<reference evidence="2" key="1">
    <citation type="submission" date="2022-07" db="EMBL/GenBank/DDBJ databases">
        <title>Genome analysis of Parmales, a sister group of diatoms, reveals the evolutionary specialization of diatoms from phago-mixotrophs to photoautotrophs.</title>
        <authorList>
            <person name="Ban H."/>
            <person name="Sato S."/>
            <person name="Yoshikawa S."/>
            <person name="Kazumasa Y."/>
            <person name="Nakamura Y."/>
            <person name="Ichinomiya M."/>
            <person name="Saitoh K."/>
            <person name="Sato N."/>
            <person name="Blanc-Mathieu R."/>
            <person name="Endo H."/>
            <person name="Kuwata A."/>
            <person name="Ogata H."/>
        </authorList>
    </citation>
    <scope>NUCLEOTIDE SEQUENCE</scope>
</reference>
<feature type="region of interest" description="Disordered" evidence="1">
    <location>
        <begin position="260"/>
        <end position="288"/>
    </location>
</feature>
<proteinExistence type="predicted"/>
<name>A0A9W7ABY7_9STRA</name>
<dbReference type="InterPro" id="IPR010736">
    <property type="entry name" value="SHIPPO-rpt"/>
</dbReference>
<feature type="region of interest" description="Disordered" evidence="1">
    <location>
        <begin position="36"/>
        <end position="95"/>
    </location>
</feature>
<dbReference type="AlphaFoldDB" id="A0A9W7ABY7"/>
<dbReference type="EMBL" id="BRXZ01001307">
    <property type="protein sequence ID" value="GMH67861.1"/>
    <property type="molecule type" value="Genomic_DNA"/>
</dbReference>
<organism evidence="2 3">
    <name type="scientific">Triparma retinervis</name>
    <dbReference type="NCBI Taxonomy" id="2557542"/>
    <lineage>
        <taxon>Eukaryota</taxon>
        <taxon>Sar</taxon>
        <taxon>Stramenopiles</taxon>
        <taxon>Ochrophyta</taxon>
        <taxon>Bolidophyceae</taxon>
        <taxon>Parmales</taxon>
        <taxon>Triparmaceae</taxon>
        <taxon>Triparma</taxon>
    </lineage>
</organism>
<feature type="compositionally biased region" description="Basic and acidic residues" evidence="1">
    <location>
        <begin position="152"/>
        <end position="161"/>
    </location>
</feature>
<evidence type="ECO:0000313" key="2">
    <source>
        <dbReference type="EMBL" id="GMH67861.1"/>
    </source>
</evidence>
<comment type="caution">
    <text evidence="2">The sequence shown here is derived from an EMBL/GenBank/DDBJ whole genome shotgun (WGS) entry which is preliminary data.</text>
</comment>
<dbReference type="Proteomes" id="UP001165082">
    <property type="component" value="Unassembled WGS sequence"/>
</dbReference>
<feature type="region of interest" description="Disordered" evidence="1">
    <location>
        <begin position="1"/>
        <end position="21"/>
    </location>
</feature>
<feature type="region of interest" description="Disordered" evidence="1">
    <location>
        <begin position="125"/>
        <end position="190"/>
    </location>
</feature>
<dbReference type="OrthoDB" id="186871at2759"/>
<evidence type="ECO:0000256" key="1">
    <source>
        <dbReference type="SAM" id="MobiDB-lite"/>
    </source>
</evidence>
<dbReference type="Pfam" id="PF07004">
    <property type="entry name" value="SHIPPO-rpt"/>
    <property type="match status" value="2"/>
</dbReference>
<sequence>MTNHRQVGTGRTGLLISGTKDPKLNESIETFKKTAPSIPSKFPTRSGRYKGEKNGFGGRTYRFRKDDGNVQPGPGYYHKSASLEKDSGSVSARALPGPGSYSPLISTIPVTNPDAAPQSMFAKPRRYRDEGEPEPRVAVPGPGQYELNPTTNREKIIDKRTGSSFFKDSSKRFRRNQPQTDHAPGSYNVGDAMDALTFYGKKDRKTNAHMPDAAFTSCSIRGKDMVAAKNVPGPGEYFPEKAEKILKRGAGMEDKPMAWSARAVAVPEKKKKRQSTGPTPGPGWYDLGGSGLINNASGASAFKSGTLRFKEKRSGKPPGPAYYNVKPLNKKQFHLNVDKKWV</sequence>